<dbReference type="AlphaFoldDB" id="A0A5E8CM41"/>
<feature type="domain" description="YubB ferredoxin-like" evidence="1">
    <location>
        <begin position="73"/>
        <end position="134"/>
    </location>
</feature>
<evidence type="ECO:0000313" key="2">
    <source>
        <dbReference type="EMBL" id="VVU95352.1"/>
    </source>
</evidence>
<dbReference type="Pfam" id="PF18406">
    <property type="entry name" value="DUF1281_C"/>
    <property type="match status" value="1"/>
</dbReference>
<accession>A0A5E8CM41</accession>
<gene>
    <name evidence="2" type="ORF">CPAV1605_1103</name>
</gene>
<dbReference type="InterPro" id="IPR041329">
    <property type="entry name" value="YubB_C"/>
</dbReference>
<dbReference type="EMBL" id="CABVLZ010000004">
    <property type="protein sequence ID" value="VVU95352.1"/>
    <property type="molecule type" value="Genomic_DNA"/>
</dbReference>
<protein>
    <recommendedName>
        <fullName evidence="1">YubB ferredoxin-like domain-containing protein</fullName>
    </recommendedName>
</protein>
<sequence length="258" mass="30738">MPNWCNCTLILKAESNDDLTYFFEENKDENKLNLNFNRKVPTDNTNSLVDNQNIWGTGLNIDNQEFSITIKNKLLIYKFLTPYTPPILWVQKVSQIFDKIIFEIMYAEHGSNTGGNIKFISGKALSFRELNYSNYVWNYELDKKFILDKTIQYYDKNISQILINLRLPFYHNMLYLNRACEGFLPWELKHIIRKYIMLNLIKKEVKNFLKTRVNKQLLEKYLQNNWDLTCQELLDTNVLPLLHNKIIKVLQQKTSLTF</sequence>
<organism evidence="2">
    <name type="scientific">seawater metagenome</name>
    <dbReference type="NCBI Taxonomy" id="1561972"/>
    <lineage>
        <taxon>unclassified sequences</taxon>
        <taxon>metagenomes</taxon>
        <taxon>ecological metagenomes</taxon>
    </lineage>
</organism>
<name>A0A5E8CM41_9ZZZZ</name>
<proteinExistence type="predicted"/>
<evidence type="ECO:0000259" key="1">
    <source>
        <dbReference type="Pfam" id="PF18406"/>
    </source>
</evidence>
<reference evidence="2" key="1">
    <citation type="submission" date="2019-09" db="EMBL/GenBank/DDBJ databases">
        <authorList>
            <person name="Needham M D."/>
        </authorList>
    </citation>
    <scope>NUCLEOTIDE SEQUENCE</scope>
</reference>